<dbReference type="RefSeq" id="WP_086158244.1">
    <property type="nucleotide sequence ID" value="NZ_CP021121.1"/>
</dbReference>
<feature type="compositionally biased region" description="Acidic residues" evidence="1">
    <location>
        <begin position="28"/>
        <end position="37"/>
    </location>
</feature>
<feature type="compositionally biased region" description="Low complexity" evidence="1">
    <location>
        <begin position="52"/>
        <end position="65"/>
    </location>
</feature>
<gene>
    <name evidence="2" type="ORF">CAG99_07595</name>
</gene>
<evidence type="ECO:0000256" key="1">
    <source>
        <dbReference type="SAM" id="MobiDB-lite"/>
    </source>
</evidence>
<accession>A0A1W7CVD6</accession>
<reference evidence="2 3" key="1">
    <citation type="submission" date="2017-05" db="EMBL/GenBank/DDBJ databases">
        <title>Complete genome sequence of Streptomyces sp. SCSIO 03032 revealed the diverse biosynthetic pathways for its bioactive secondary metabolites.</title>
        <authorList>
            <person name="Ma L."/>
            <person name="Zhu Y."/>
            <person name="Zhang W."/>
            <person name="Zhang G."/>
            <person name="Tian X."/>
            <person name="Zhang S."/>
            <person name="Zhang C."/>
        </authorList>
    </citation>
    <scope>NUCLEOTIDE SEQUENCE [LARGE SCALE GENOMIC DNA]</scope>
    <source>
        <strain evidence="2 3">SCSIO 03032</strain>
    </source>
</reference>
<organism evidence="2 3">
    <name type="scientific">Streptomyces marincola</name>
    <dbReference type="NCBI Taxonomy" id="2878388"/>
    <lineage>
        <taxon>Bacteria</taxon>
        <taxon>Bacillati</taxon>
        <taxon>Actinomycetota</taxon>
        <taxon>Actinomycetes</taxon>
        <taxon>Kitasatosporales</taxon>
        <taxon>Streptomycetaceae</taxon>
        <taxon>Streptomyces</taxon>
    </lineage>
</organism>
<dbReference type="AlphaFoldDB" id="A0A1W7CVD6"/>
<dbReference type="KEGG" id="smao:CAG99_07595"/>
<evidence type="ECO:0000313" key="3">
    <source>
        <dbReference type="Proteomes" id="UP000194218"/>
    </source>
</evidence>
<sequence length="80" mass="8851">MTQDPTDPETFDEFLDEERERELLAAGLDDEAPEADTAEQRRPLVAPRDVPPDGGLPDGADPADAVEQARSVEPDEDEYR</sequence>
<evidence type="ECO:0000313" key="2">
    <source>
        <dbReference type="EMBL" id="ARQ68735.1"/>
    </source>
</evidence>
<dbReference type="Proteomes" id="UP000194218">
    <property type="component" value="Chromosome"/>
</dbReference>
<feature type="region of interest" description="Disordered" evidence="1">
    <location>
        <begin position="23"/>
        <end position="80"/>
    </location>
</feature>
<keyword evidence="3" id="KW-1185">Reference proteome</keyword>
<name>A0A1W7CVD6_9ACTN</name>
<dbReference type="EMBL" id="CP021121">
    <property type="protein sequence ID" value="ARQ68735.1"/>
    <property type="molecule type" value="Genomic_DNA"/>
</dbReference>
<proteinExistence type="predicted"/>
<protein>
    <submittedName>
        <fullName evidence="2">Uncharacterized protein</fullName>
    </submittedName>
</protein>